<evidence type="ECO:0000256" key="1">
    <source>
        <dbReference type="ARBA" id="ARBA00004571"/>
    </source>
</evidence>
<keyword evidence="8" id="KW-0732">Signal</keyword>
<dbReference type="InterPro" id="IPR036942">
    <property type="entry name" value="Beta-barrel_TonB_sf"/>
</dbReference>
<feature type="signal peptide" evidence="8">
    <location>
        <begin position="1"/>
        <end position="22"/>
    </location>
</feature>
<dbReference type="AlphaFoldDB" id="C2FYE6"/>
<dbReference type="NCBIfam" id="TIGR04056">
    <property type="entry name" value="OMP_RagA_SusC"/>
    <property type="match status" value="1"/>
</dbReference>
<feature type="domain" description="TonB-dependent receptor plug" evidence="9">
    <location>
        <begin position="116"/>
        <end position="220"/>
    </location>
</feature>
<dbReference type="InterPro" id="IPR012910">
    <property type="entry name" value="Plug_dom"/>
</dbReference>
<dbReference type="RefSeq" id="WP_003010732.1">
    <property type="nucleotide sequence ID" value="NZ_GG668633.1"/>
</dbReference>
<sequence>MRNFFTYFLLVFSLALSTPLFGQQISISGTVKDSGTGIGIAGVTIAIKGGTTAVQSNDEGLFTIQAKPTDVLQLRYIGYVTQDVPVNNQTTLNIALVSDSEALEEVVVIGYGTAAKRDLTGSIASVSGKDVADKPSPNPISSIQGKVAGVQITNSGEPGGAPNVKIRGTNSINGASPLYVVDGILNDNINFLNPSDIESMEILKDPSSLAIFGVRGANGVIIISTKSAKQGDLNFNFNSTLGFKDVNHRMKMTDAEGFKTLYNEQLKNEGATPFDYTNWNANTDWQDQIFQRGILNYNNLSVSGATDKNKFYMGLGYTTEEGVVKHEEYKKLTLNINDELKITDNFKVGMNFSGYKASLPQIQSGLINTAIIASPVTPIFNDEYGLYHNTPPFQTPQIYSPMVGLELRKNTRISDEYRAVGSVFAELTFLEHFTAKASFLYDYGFNGIRSYTPIVNVYDPNIQGTDKTSTLVRTTSVSQEQNTYKKAQSDWLLTYKNNWGDHSLTATAGFTTYYRGYEGIITNVGQGSGDPIPNDPRFFYTTMGDQTTRSIGGSQWERATLSYLVRGLYNYKGKYLLNGSFRRDGSSAFLGSNRWQNSGAIGAGWVVSEESFMQEQQLFDNLKIKGSWGVLGNENTGDGYRYPVYPTLVSGSSTSFGDNIYPALSPAYSPDPNLRWESVHSWEAGFEAKMLKNRLSLEAVYYDKKTKDILVEVPGVNGFLPILRNAGEIQNKGFEFSAGWNQQLTEDLKLGVNANLTTLKNKVLNLVNDDFAILAGNGVSRTMSGQPVGYFYGLRTDGVYQNQAEVDAGPKSGLGAAFKPGDIKYVDINNDGTINTQDRTIIGNPTPDFIYGFSVNLSYKNFDFGTEFMGVSGNELIRTWNRNQYSTFNFLEDRLGRWTGEGTSNFEPIMDSKRTNNREFSSYFIEDGSFFRVRNIQLGYNFKREALEKIKLKSLRLFLNAQNPFTFSKNTGYTPEIGGSAIAVGVDNGTYPIPAIYTVGVNVNF</sequence>
<evidence type="ECO:0000256" key="6">
    <source>
        <dbReference type="ARBA" id="ARBA00023237"/>
    </source>
</evidence>
<dbReference type="InterPro" id="IPR023997">
    <property type="entry name" value="TonB-dep_OMP_SusC/RagA_CS"/>
</dbReference>
<dbReference type="SUPFAM" id="SSF56935">
    <property type="entry name" value="Porins"/>
    <property type="match status" value="1"/>
</dbReference>
<dbReference type="Pfam" id="PF13715">
    <property type="entry name" value="CarbopepD_reg_2"/>
    <property type="match status" value="1"/>
</dbReference>
<dbReference type="PROSITE" id="PS52016">
    <property type="entry name" value="TONB_DEPENDENT_REC_3"/>
    <property type="match status" value="1"/>
</dbReference>
<gene>
    <name evidence="10" type="ORF">HMPREF0765_2352</name>
</gene>
<reference evidence="10 11" key="1">
    <citation type="submission" date="2009-01" db="EMBL/GenBank/DDBJ databases">
        <authorList>
            <person name="Qin X."/>
            <person name="Bachman B."/>
            <person name="Battles P."/>
            <person name="Bell A."/>
            <person name="Bess C."/>
            <person name="Bickham C."/>
            <person name="Chaboub L."/>
            <person name="Chen D."/>
            <person name="Coyle M."/>
            <person name="Deiros D.R."/>
            <person name="Dinh H."/>
            <person name="Forbes L."/>
            <person name="Fowler G."/>
            <person name="Francisco L."/>
            <person name="Fu Q."/>
            <person name="Gubbala S."/>
            <person name="Hale W."/>
            <person name="Han Y."/>
            <person name="Hemphill L."/>
            <person name="Highlander S.K."/>
            <person name="Hirani K."/>
            <person name="Hogues M."/>
            <person name="Jackson L."/>
            <person name="Jakkamsetti A."/>
            <person name="Javaid M."/>
            <person name="Jiang H."/>
            <person name="Korchina V."/>
            <person name="Kovar C."/>
            <person name="Lara F."/>
            <person name="Lee S."/>
            <person name="Mata R."/>
            <person name="Mathew T."/>
            <person name="Moen C."/>
            <person name="Morales K."/>
            <person name="Munidasa M."/>
            <person name="Nazareth L."/>
            <person name="Ngo R."/>
            <person name="Nguyen L."/>
            <person name="Okwuonu G."/>
            <person name="Ongeri F."/>
            <person name="Patil S."/>
            <person name="Petrosino J."/>
            <person name="Pham C."/>
            <person name="Pham P."/>
            <person name="Pu L.-L."/>
            <person name="Puazo M."/>
            <person name="Raj R."/>
            <person name="Reid J."/>
            <person name="Rouhana J."/>
            <person name="Saada N."/>
            <person name="Shang Y."/>
            <person name="Simmons D."/>
            <person name="Thornton R."/>
            <person name="Warren J."/>
            <person name="Weissenberger G."/>
            <person name="Zhang J."/>
            <person name="Zhang L."/>
            <person name="Zhou C."/>
            <person name="Zhu D."/>
            <person name="Muzny D."/>
            <person name="Worley K."/>
            <person name="Gibbs R."/>
        </authorList>
    </citation>
    <scope>NUCLEOTIDE SEQUENCE [LARGE SCALE GENOMIC DNA]</scope>
    <source>
        <strain evidence="10 11">ATCC 33300</strain>
    </source>
</reference>
<dbReference type="InterPro" id="IPR008969">
    <property type="entry name" value="CarboxyPept-like_regulatory"/>
</dbReference>
<evidence type="ECO:0000256" key="5">
    <source>
        <dbReference type="ARBA" id="ARBA00023136"/>
    </source>
</evidence>
<evidence type="ECO:0000259" key="9">
    <source>
        <dbReference type="Pfam" id="PF07715"/>
    </source>
</evidence>
<organism evidence="10 11">
    <name type="scientific">Sphingobacterium spiritivorum ATCC 33300</name>
    <dbReference type="NCBI Taxonomy" id="525372"/>
    <lineage>
        <taxon>Bacteria</taxon>
        <taxon>Pseudomonadati</taxon>
        <taxon>Bacteroidota</taxon>
        <taxon>Sphingobacteriia</taxon>
        <taxon>Sphingobacteriales</taxon>
        <taxon>Sphingobacteriaceae</taxon>
        <taxon>Sphingobacterium</taxon>
    </lineage>
</organism>
<evidence type="ECO:0000256" key="3">
    <source>
        <dbReference type="ARBA" id="ARBA00022452"/>
    </source>
</evidence>
<comment type="similarity">
    <text evidence="7">Belongs to the TonB-dependent receptor family.</text>
</comment>
<dbReference type="Proteomes" id="UP000006241">
    <property type="component" value="Unassembled WGS sequence"/>
</dbReference>
<dbReference type="EMBL" id="ACHB01000053">
    <property type="protein sequence ID" value="EEI92028.1"/>
    <property type="molecule type" value="Genomic_DNA"/>
</dbReference>
<evidence type="ECO:0000256" key="7">
    <source>
        <dbReference type="PROSITE-ProRule" id="PRU01360"/>
    </source>
</evidence>
<feature type="chain" id="PRO_5002914092" evidence="8">
    <location>
        <begin position="23"/>
        <end position="1005"/>
    </location>
</feature>
<dbReference type="Gene3D" id="2.60.40.1120">
    <property type="entry name" value="Carboxypeptidase-like, regulatory domain"/>
    <property type="match status" value="1"/>
</dbReference>
<dbReference type="InterPro" id="IPR037066">
    <property type="entry name" value="Plug_dom_sf"/>
</dbReference>
<comment type="subcellular location">
    <subcellularLocation>
        <location evidence="1 7">Cell outer membrane</location>
        <topology evidence="1 7">Multi-pass membrane protein</topology>
    </subcellularLocation>
</comment>
<keyword evidence="4 7" id="KW-0812">Transmembrane</keyword>
<evidence type="ECO:0000256" key="8">
    <source>
        <dbReference type="SAM" id="SignalP"/>
    </source>
</evidence>
<evidence type="ECO:0000313" key="11">
    <source>
        <dbReference type="Proteomes" id="UP000006241"/>
    </source>
</evidence>
<dbReference type="SUPFAM" id="SSF49464">
    <property type="entry name" value="Carboxypeptidase regulatory domain-like"/>
    <property type="match status" value="1"/>
</dbReference>
<keyword evidence="2 7" id="KW-0813">Transport</keyword>
<comment type="caution">
    <text evidence="10">The sequence shown here is derived from an EMBL/GenBank/DDBJ whole genome shotgun (WGS) entry which is preliminary data.</text>
</comment>
<dbReference type="NCBIfam" id="TIGR04057">
    <property type="entry name" value="SusC_RagA_signa"/>
    <property type="match status" value="1"/>
</dbReference>
<keyword evidence="5 7" id="KW-0472">Membrane</keyword>
<keyword evidence="3 7" id="KW-1134">Transmembrane beta strand</keyword>
<keyword evidence="6 7" id="KW-0998">Cell outer membrane</keyword>
<dbReference type="Gene3D" id="2.170.130.10">
    <property type="entry name" value="TonB-dependent receptor, plug domain"/>
    <property type="match status" value="1"/>
</dbReference>
<accession>C2FYE6</accession>
<proteinExistence type="inferred from homology"/>
<evidence type="ECO:0000256" key="2">
    <source>
        <dbReference type="ARBA" id="ARBA00022448"/>
    </source>
</evidence>
<dbReference type="GO" id="GO:0009279">
    <property type="term" value="C:cell outer membrane"/>
    <property type="evidence" value="ECO:0007669"/>
    <property type="project" value="UniProtKB-SubCell"/>
</dbReference>
<name>C2FYE6_SPHSI</name>
<evidence type="ECO:0000313" key="10">
    <source>
        <dbReference type="EMBL" id="EEI92028.1"/>
    </source>
</evidence>
<dbReference type="InterPro" id="IPR039426">
    <property type="entry name" value="TonB-dep_rcpt-like"/>
</dbReference>
<dbReference type="Gene3D" id="2.40.170.20">
    <property type="entry name" value="TonB-dependent receptor, beta-barrel domain"/>
    <property type="match status" value="1"/>
</dbReference>
<dbReference type="InterPro" id="IPR023996">
    <property type="entry name" value="TonB-dep_OMP_SusC/RagA"/>
</dbReference>
<evidence type="ECO:0000256" key="4">
    <source>
        <dbReference type="ARBA" id="ARBA00022692"/>
    </source>
</evidence>
<dbReference type="Pfam" id="PF07715">
    <property type="entry name" value="Plug"/>
    <property type="match status" value="1"/>
</dbReference>
<protein>
    <submittedName>
        <fullName evidence="10">TonB-linked outer membrane protein, SusC/RagA family</fullName>
    </submittedName>
</protein>
<dbReference type="HOGENOM" id="CLU_004317_0_2_10"/>